<comment type="caution">
    <text evidence="1">The sequence shown here is derived from an EMBL/GenBank/DDBJ whole genome shotgun (WGS) entry which is preliminary data.</text>
</comment>
<dbReference type="Proteomes" id="UP001066276">
    <property type="component" value="Chromosome 2_1"/>
</dbReference>
<dbReference type="AlphaFoldDB" id="A0AAV7VQ83"/>
<name>A0AAV7VQ83_PLEWA</name>
<dbReference type="EMBL" id="JANPWB010000003">
    <property type="protein sequence ID" value="KAJ1202448.1"/>
    <property type="molecule type" value="Genomic_DNA"/>
</dbReference>
<proteinExistence type="predicted"/>
<reference evidence="1" key="1">
    <citation type="journal article" date="2022" name="bioRxiv">
        <title>Sequencing and chromosome-scale assembly of the giantPleurodeles waltlgenome.</title>
        <authorList>
            <person name="Brown T."/>
            <person name="Elewa A."/>
            <person name="Iarovenko S."/>
            <person name="Subramanian E."/>
            <person name="Araus A.J."/>
            <person name="Petzold A."/>
            <person name="Susuki M."/>
            <person name="Suzuki K.-i.T."/>
            <person name="Hayashi T."/>
            <person name="Toyoda A."/>
            <person name="Oliveira C."/>
            <person name="Osipova E."/>
            <person name="Leigh N.D."/>
            <person name="Simon A."/>
            <person name="Yun M.H."/>
        </authorList>
    </citation>
    <scope>NUCLEOTIDE SEQUENCE</scope>
    <source>
        <strain evidence="1">20211129_DDA</strain>
        <tissue evidence="1">Liver</tissue>
    </source>
</reference>
<keyword evidence="2" id="KW-1185">Reference proteome</keyword>
<sequence length="105" mass="11177">MRSTTLVPVAKKHALTTGKECAVLSGRQYPLGGKRASRSKCAPIVEINGLKNMGHNTPTPSAINAPSAMGPLTDFSHMKERPEMSGTECTDFGVDTETLKNFSIG</sequence>
<gene>
    <name evidence="1" type="ORF">NDU88_006248</name>
</gene>
<evidence type="ECO:0000313" key="1">
    <source>
        <dbReference type="EMBL" id="KAJ1202448.1"/>
    </source>
</evidence>
<protein>
    <submittedName>
        <fullName evidence="1">Uncharacterized protein</fullName>
    </submittedName>
</protein>
<organism evidence="1 2">
    <name type="scientific">Pleurodeles waltl</name>
    <name type="common">Iberian ribbed newt</name>
    <dbReference type="NCBI Taxonomy" id="8319"/>
    <lineage>
        <taxon>Eukaryota</taxon>
        <taxon>Metazoa</taxon>
        <taxon>Chordata</taxon>
        <taxon>Craniata</taxon>
        <taxon>Vertebrata</taxon>
        <taxon>Euteleostomi</taxon>
        <taxon>Amphibia</taxon>
        <taxon>Batrachia</taxon>
        <taxon>Caudata</taxon>
        <taxon>Salamandroidea</taxon>
        <taxon>Salamandridae</taxon>
        <taxon>Pleurodelinae</taxon>
        <taxon>Pleurodeles</taxon>
    </lineage>
</organism>
<accession>A0AAV7VQ83</accession>
<evidence type="ECO:0000313" key="2">
    <source>
        <dbReference type="Proteomes" id="UP001066276"/>
    </source>
</evidence>